<sequence>MESRHEFQVPSQRQAEENSDQDTVNRSLLLLESERCSVRSRHVEFCIVCRPSRAASLPPLANGLRSPSQEQAIHKTLFRSNSFGGTGMVDTSTLCQQKYTDTPITMYTLPDDRRICHRVGAVLDDIRLSGIWDQNQISWHSNVKEMWAIIQAIQELKHLLFNSTVLIQSDNKSVVSYIRNQGGLRSRALFQITNMLFHVMDEHNIEMIPQYIPGQLNTEADLLSRQKTQTEWYLTEEACREIFDRFGTPVIDLFASRTAHILTRYVSRDCRDLNAEFHNAFSRRWQFPLAWVFPPPHLVPRVLAHLNSAVGMYILIVPRWHKVYWRPDVKRRAVRAPFTITNLCHRLLDTRTCRPPPQVDQICLEAWLVKGGHNS</sequence>
<dbReference type="AlphaFoldDB" id="A0A8S4GFJ7"/>
<dbReference type="GO" id="GO:0003676">
    <property type="term" value="F:nucleic acid binding"/>
    <property type="evidence" value="ECO:0007669"/>
    <property type="project" value="InterPro"/>
</dbReference>
<dbReference type="Gene3D" id="3.30.420.10">
    <property type="entry name" value="Ribonuclease H-like superfamily/Ribonuclease H"/>
    <property type="match status" value="1"/>
</dbReference>
<evidence type="ECO:0000313" key="2">
    <source>
        <dbReference type="EMBL" id="CAG9138717.1"/>
    </source>
</evidence>
<name>A0A8S4GFJ7_PLUXY</name>
<organism evidence="2 3">
    <name type="scientific">Plutella xylostella</name>
    <name type="common">Diamondback moth</name>
    <name type="synonym">Plutella maculipennis</name>
    <dbReference type="NCBI Taxonomy" id="51655"/>
    <lineage>
        <taxon>Eukaryota</taxon>
        <taxon>Metazoa</taxon>
        <taxon>Ecdysozoa</taxon>
        <taxon>Arthropoda</taxon>
        <taxon>Hexapoda</taxon>
        <taxon>Insecta</taxon>
        <taxon>Pterygota</taxon>
        <taxon>Neoptera</taxon>
        <taxon>Endopterygota</taxon>
        <taxon>Lepidoptera</taxon>
        <taxon>Glossata</taxon>
        <taxon>Ditrysia</taxon>
        <taxon>Yponomeutoidea</taxon>
        <taxon>Plutellidae</taxon>
        <taxon>Plutella</taxon>
    </lineage>
</organism>
<dbReference type="EMBL" id="CAJHNJ030000778">
    <property type="protein sequence ID" value="CAG9138717.1"/>
    <property type="molecule type" value="Genomic_DNA"/>
</dbReference>
<dbReference type="PANTHER" id="PTHR33050">
    <property type="entry name" value="REVERSE TRANSCRIPTASE DOMAIN-CONTAINING PROTEIN"/>
    <property type="match status" value="1"/>
</dbReference>
<comment type="caution">
    <text evidence="2">The sequence shown here is derived from an EMBL/GenBank/DDBJ whole genome shotgun (WGS) entry which is preliminary data.</text>
</comment>
<protein>
    <submittedName>
        <fullName evidence="2">(diamondback moth) hypothetical protein</fullName>
    </submittedName>
</protein>
<evidence type="ECO:0000256" key="1">
    <source>
        <dbReference type="SAM" id="MobiDB-lite"/>
    </source>
</evidence>
<dbReference type="InterPro" id="IPR052055">
    <property type="entry name" value="Hepadnavirus_pol/RT"/>
</dbReference>
<dbReference type="InterPro" id="IPR036397">
    <property type="entry name" value="RNaseH_sf"/>
</dbReference>
<proteinExistence type="predicted"/>
<dbReference type="PANTHER" id="PTHR33050:SF7">
    <property type="entry name" value="RIBONUCLEASE H"/>
    <property type="match status" value="1"/>
</dbReference>
<dbReference type="Proteomes" id="UP000653454">
    <property type="component" value="Unassembled WGS sequence"/>
</dbReference>
<accession>A0A8S4GFJ7</accession>
<dbReference type="SUPFAM" id="SSF53098">
    <property type="entry name" value="Ribonuclease H-like"/>
    <property type="match status" value="1"/>
</dbReference>
<feature type="region of interest" description="Disordered" evidence="1">
    <location>
        <begin position="1"/>
        <end position="23"/>
    </location>
</feature>
<evidence type="ECO:0000313" key="3">
    <source>
        <dbReference type="Proteomes" id="UP000653454"/>
    </source>
</evidence>
<dbReference type="InterPro" id="IPR012337">
    <property type="entry name" value="RNaseH-like_sf"/>
</dbReference>
<gene>
    <name evidence="2" type="ORF">PLXY2_LOCUS16970</name>
</gene>
<keyword evidence="3" id="KW-1185">Reference proteome</keyword>
<dbReference type="CDD" id="cd09275">
    <property type="entry name" value="RNase_HI_RT_DIRS1"/>
    <property type="match status" value="1"/>
</dbReference>
<reference evidence="2" key="1">
    <citation type="submission" date="2020-11" db="EMBL/GenBank/DDBJ databases">
        <authorList>
            <person name="Whiteford S."/>
        </authorList>
    </citation>
    <scope>NUCLEOTIDE SEQUENCE</scope>
</reference>